<proteinExistence type="predicted"/>
<dbReference type="Proteomes" id="UP000765509">
    <property type="component" value="Unassembled WGS sequence"/>
</dbReference>
<reference evidence="2" key="1">
    <citation type="submission" date="2021-03" db="EMBL/GenBank/DDBJ databases">
        <title>Draft genome sequence of rust myrtle Austropuccinia psidii MF-1, a brazilian biotype.</title>
        <authorList>
            <person name="Quecine M.C."/>
            <person name="Pachon D.M.R."/>
            <person name="Bonatelli M.L."/>
            <person name="Correr F.H."/>
            <person name="Franceschini L.M."/>
            <person name="Leite T.F."/>
            <person name="Margarido G.R.A."/>
            <person name="Almeida C.A."/>
            <person name="Ferrarezi J.A."/>
            <person name="Labate C.A."/>
        </authorList>
    </citation>
    <scope>NUCLEOTIDE SEQUENCE</scope>
    <source>
        <strain evidence="2">MF-1</strain>
    </source>
</reference>
<evidence type="ECO:0000256" key="1">
    <source>
        <dbReference type="SAM" id="MobiDB-lite"/>
    </source>
</evidence>
<evidence type="ECO:0000313" key="2">
    <source>
        <dbReference type="EMBL" id="MBW0469325.1"/>
    </source>
</evidence>
<gene>
    <name evidence="2" type="ORF">O181_009040</name>
</gene>
<evidence type="ECO:0000313" key="3">
    <source>
        <dbReference type="Proteomes" id="UP000765509"/>
    </source>
</evidence>
<sequence>MVNLQDASYYEASRPPSFKNPSMKEPEFLDWNQPFKVRSFIQSCESYGPSSANKLRKEFVSPEQKDPAPGVVTNLDEYSYT</sequence>
<feature type="region of interest" description="Disordered" evidence="1">
    <location>
        <begin position="58"/>
        <end position="81"/>
    </location>
</feature>
<feature type="region of interest" description="Disordered" evidence="1">
    <location>
        <begin position="1"/>
        <end position="22"/>
    </location>
</feature>
<accession>A0A9Q3BQI8</accession>
<name>A0A9Q3BQI8_9BASI</name>
<organism evidence="2 3">
    <name type="scientific">Austropuccinia psidii MF-1</name>
    <dbReference type="NCBI Taxonomy" id="1389203"/>
    <lineage>
        <taxon>Eukaryota</taxon>
        <taxon>Fungi</taxon>
        <taxon>Dikarya</taxon>
        <taxon>Basidiomycota</taxon>
        <taxon>Pucciniomycotina</taxon>
        <taxon>Pucciniomycetes</taxon>
        <taxon>Pucciniales</taxon>
        <taxon>Sphaerophragmiaceae</taxon>
        <taxon>Austropuccinia</taxon>
    </lineage>
</organism>
<dbReference type="EMBL" id="AVOT02002149">
    <property type="protein sequence ID" value="MBW0469325.1"/>
    <property type="molecule type" value="Genomic_DNA"/>
</dbReference>
<keyword evidence="3" id="KW-1185">Reference proteome</keyword>
<dbReference type="AlphaFoldDB" id="A0A9Q3BQI8"/>
<comment type="caution">
    <text evidence="2">The sequence shown here is derived from an EMBL/GenBank/DDBJ whole genome shotgun (WGS) entry which is preliminary data.</text>
</comment>
<protein>
    <submittedName>
        <fullName evidence="2">Uncharacterized protein</fullName>
    </submittedName>
</protein>